<dbReference type="Pfam" id="PF00664">
    <property type="entry name" value="ABC_membrane"/>
    <property type="match status" value="1"/>
</dbReference>
<dbReference type="Pfam" id="PF00005">
    <property type="entry name" value="ABC_tran"/>
    <property type="match status" value="1"/>
</dbReference>
<evidence type="ECO:0000256" key="2">
    <source>
        <dbReference type="ARBA" id="ARBA00022692"/>
    </source>
</evidence>
<name>A0ABU5XFD4_9MYCO</name>
<dbReference type="InterPro" id="IPR003439">
    <property type="entry name" value="ABC_transporter-like_ATP-bd"/>
</dbReference>
<dbReference type="SMART" id="SM00382">
    <property type="entry name" value="AAA"/>
    <property type="match status" value="1"/>
</dbReference>
<dbReference type="Gene3D" id="1.20.1560.10">
    <property type="entry name" value="ABC transporter type 1, transmembrane domain"/>
    <property type="match status" value="1"/>
</dbReference>
<dbReference type="InterPro" id="IPR003593">
    <property type="entry name" value="AAA+_ATPase"/>
</dbReference>
<evidence type="ECO:0000259" key="8">
    <source>
        <dbReference type="PROSITE" id="PS50893"/>
    </source>
</evidence>
<protein>
    <submittedName>
        <fullName evidence="10">ABC transporter ATP-binding protein</fullName>
    </submittedName>
</protein>
<dbReference type="Proteomes" id="UP001299596">
    <property type="component" value="Unassembled WGS sequence"/>
</dbReference>
<dbReference type="InterPro" id="IPR036640">
    <property type="entry name" value="ABC1_TM_sf"/>
</dbReference>
<evidence type="ECO:0000313" key="10">
    <source>
        <dbReference type="EMBL" id="MEB3021010.1"/>
    </source>
</evidence>
<evidence type="ECO:0000256" key="7">
    <source>
        <dbReference type="SAM" id="Phobius"/>
    </source>
</evidence>
<evidence type="ECO:0000256" key="5">
    <source>
        <dbReference type="ARBA" id="ARBA00022989"/>
    </source>
</evidence>
<evidence type="ECO:0000259" key="9">
    <source>
        <dbReference type="PROSITE" id="PS50929"/>
    </source>
</evidence>
<accession>A0ABU5XFD4</accession>
<evidence type="ECO:0000256" key="3">
    <source>
        <dbReference type="ARBA" id="ARBA00022741"/>
    </source>
</evidence>
<dbReference type="CDD" id="cd18547">
    <property type="entry name" value="ABC_6TM_Tm288_like"/>
    <property type="match status" value="1"/>
</dbReference>
<dbReference type="SUPFAM" id="SSF90123">
    <property type="entry name" value="ABC transporter transmembrane region"/>
    <property type="match status" value="1"/>
</dbReference>
<keyword evidence="11" id="KW-1185">Reference proteome</keyword>
<feature type="transmembrane region" description="Helical" evidence="7">
    <location>
        <begin position="190"/>
        <end position="208"/>
    </location>
</feature>
<keyword evidence="5 7" id="KW-1133">Transmembrane helix</keyword>
<dbReference type="InterPro" id="IPR027417">
    <property type="entry name" value="P-loop_NTPase"/>
</dbReference>
<dbReference type="GO" id="GO:0005524">
    <property type="term" value="F:ATP binding"/>
    <property type="evidence" value="ECO:0007669"/>
    <property type="project" value="UniProtKB-KW"/>
</dbReference>
<dbReference type="RefSeq" id="WP_225406771.1">
    <property type="nucleotide sequence ID" value="NZ_JAYJJR010000004.1"/>
</dbReference>
<feature type="transmembrane region" description="Helical" evidence="7">
    <location>
        <begin position="214"/>
        <end position="233"/>
    </location>
</feature>
<feature type="domain" description="ABC transporter" evidence="8">
    <location>
        <begin position="394"/>
        <end position="628"/>
    </location>
</feature>
<keyword evidence="4 10" id="KW-0067">ATP-binding</keyword>
<proteinExistence type="predicted"/>
<dbReference type="SUPFAM" id="SSF52540">
    <property type="entry name" value="P-loop containing nucleoside triphosphate hydrolases"/>
    <property type="match status" value="1"/>
</dbReference>
<dbReference type="InterPro" id="IPR011527">
    <property type="entry name" value="ABC1_TM_dom"/>
</dbReference>
<reference evidence="10 11" key="1">
    <citation type="submission" date="2023-12" db="EMBL/GenBank/DDBJ databases">
        <title>Description of new species of Mycobacterium terrae complex isolated from sewage at the Sao Paulo Zoological Park Foundation in Brazil.</title>
        <authorList>
            <person name="Romagnoli C.L."/>
            <person name="Conceicao E.C."/>
            <person name="Machado E."/>
            <person name="Barreto L.B.P.F."/>
            <person name="Sharma A."/>
            <person name="Silva N.M."/>
            <person name="Marques L.E."/>
            <person name="Juliana M.A."/>
            <person name="Lourenco M.C.S."/>
            <person name="Digiampietri L.A."/>
            <person name="Suffys P.N."/>
            <person name="Viana-Niero C."/>
        </authorList>
    </citation>
    <scope>NUCLEOTIDE SEQUENCE [LARGE SCALE GENOMIC DNA]</scope>
    <source>
        <strain evidence="10 11">MYC098</strain>
    </source>
</reference>
<keyword evidence="3" id="KW-0547">Nucleotide-binding</keyword>
<gene>
    <name evidence="10" type="ORF">K6T79_08135</name>
</gene>
<dbReference type="CDD" id="cd03254">
    <property type="entry name" value="ABCC_Glucan_exporter_like"/>
    <property type="match status" value="1"/>
</dbReference>
<dbReference type="EMBL" id="JAYJJR010000004">
    <property type="protein sequence ID" value="MEB3021010.1"/>
    <property type="molecule type" value="Genomic_DNA"/>
</dbReference>
<dbReference type="InterPro" id="IPR039421">
    <property type="entry name" value="Type_1_exporter"/>
</dbReference>
<dbReference type="Gene3D" id="3.40.50.300">
    <property type="entry name" value="P-loop containing nucleotide triphosphate hydrolases"/>
    <property type="match status" value="1"/>
</dbReference>
<evidence type="ECO:0000256" key="4">
    <source>
        <dbReference type="ARBA" id="ARBA00022840"/>
    </source>
</evidence>
<evidence type="ECO:0000256" key="6">
    <source>
        <dbReference type="ARBA" id="ARBA00023136"/>
    </source>
</evidence>
<dbReference type="PROSITE" id="PS50893">
    <property type="entry name" value="ABC_TRANSPORTER_2"/>
    <property type="match status" value="1"/>
</dbReference>
<dbReference type="InterPro" id="IPR017871">
    <property type="entry name" value="ABC_transporter-like_CS"/>
</dbReference>
<organism evidence="10 11">
    <name type="scientific">[Mycobacterium] crassicus</name>
    <dbReference type="NCBI Taxonomy" id="2872309"/>
    <lineage>
        <taxon>Bacteria</taxon>
        <taxon>Bacillati</taxon>
        <taxon>Actinomycetota</taxon>
        <taxon>Actinomycetes</taxon>
        <taxon>Mycobacteriales</taxon>
        <taxon>Mycobacteriaceae</taxon>
        <taxon>Mycolicibacter</taxon>
    </lineage>
</organism>
<dbReference type="PANTHER" id="PTHR43394:SF1">
    <property type="entry name" value="ATP-BINDING CASSETTE SUB-FAMILY B MEMBER 10, MITOCHONDRIAL"/>
    <property type="match status" value="1"/>
</dbReference>
<evidence type="ECO:0000313" key="11">
    <source>
        <dbReference type="Proteomes" id="UP001299596"/>
    </source>
</evidence>
<comment type="caution">
    <text evidence="10">The sequence shown here is derived from an EMBL/GenBank/DDBJ whole genome shotgun (WGS) entry which is preliminary data.</text>
</comment>
<dbReference type="PROSITE" id="PS00211">
    <property type="entry name" value="ABC_TRANSPORTER_1"/>
    <property type="match status" value="1"/>
</dbReference>
<dbReference type="PANTHER" id="PTHR43394">
    <property type="entry name" value="ATP-DEPENDENT PERMEASE MDL1, MITOCHONDRIAL"/>
    <property type="match status" value="1"/>
</dbReference>
<keyword evidence="2 7" id="KW-0812">Transmembrane</keyword>
<feature type="transmembrane region" description="Helical" evidence="7">
    <location>
        <begin position="32"/>
        <end position="54"/>
    </location>
</feature>
<dbReference type="PROSITE" id="PS50929">
    <property type="entry name" value="ABC_TM1F"/>
    <property type="match status" value="1"/>
</dbReference>
<evidence type="ECO:0000256" key="1">
    <source>
        <dbReference type="ARBA" id="ARBA00004651"/>
    </source>
</evidence>
<sequence length="629" mass="67649">MTGPMPDSNARAVDFSATAIRLARRLGPQRRLVAGVVGLSLCGIAIGVAGPRILGHATDLVFNGVIGRGLPAGMTKEQAVEMARADGRGTYADMLSGMDVVPGAGVDFAAVARTLLLAMGLYLIAALMVWTQARLLNVILQRTLRSLRRDVEDKMHRLPLRYFDNQRRGELLSRVTNDVDNTATSISMTVSQLFSSVMTVLVVLAMMLSISPLLAAITLLGVPVSLLAVRAITRRSQRLFAAQWAATGRLSAHIEETYSGVTLVRTFGHRDWAQQRFDDCNDAMYRAGFGAQFLSGLVSPATGLIANLGYVAVAVVGGLQVATGQVTLGSIQAFIAYVRQFNQPLGNLASMYNMLQSGAASAERVFEFLDEPEEPADGGGVALSPNGSGLRGRVEFRNVNFSYRPGVPVIEDLSLVAEPGSTVAIVGPTGAGKTTLVNLLMRFYDVDSGQILIDDVDITAMDRSALRSSIGMVLQDTWLFTGTIAENIGYGRPDAGEDEVLAAAHAAHVDRFVDTLPNGYATRLSDDGAGISAGEKQLITIARAFLARPQLLILDEATSSVDTRTELLIQRAMRELRRERTSFIIAHRLSTIRDADLILVMRAGRIVEQGTHTELLALRGAYWEMAGSD</sequence>
<feature type="domain" description="ABC transmembrane type-1" evidence="9">
    <location>
        <begin position="34"/>
        <end position="357"/>
    </location>
</feature>
<feature type="transmembrane region" description="Helical" evidence="7">
    <location>
        <begin position="115"/>
        <end position="140"/>
    </location>
</feature>
<comment type="subcellular location">
    <subcellularLocation>
        <location evidence="1">Cell membrane</location>
        <topology evidence="1">Multi-pass membrane protein</topology>
    </subcellularLocation>
</comment>
<keyword evidence="6 7" id="KW-0472">Membrane</keyword>